<dbReference type="Pfam" id="PF04193">
    <property type="entry name" value="PQ-loop"/>
    <property type="match status" value="2"/>
</dbReference>
<accession>A0AAN8JFR9</accession>
<dbReference type="GO" id="GO:0098852">
    <property type="term" value="C:lytic vacuole membrane"/>
    <property type="evidence" value="ECO:0007669"/>
    <property type="project" value="UniProtKB-ARBA"/>
</dbReference>
<dbReference type="InterPro" id="IPR006603">
    <property type="entry name" value="PQ-loop_rpt"/>
</dbReference>
<organism evidence="7 8">
    <name type="scientific">Patella caerulea</name>
    <name type="common">Rayed Mediterranean limpet</name>
    <dbReference type="NCBI Taxonomy" id="87958"/>
    <lineage>
        <taxon>Eukaryota</taxon>
        <taxon>Metazoa</taxon>
        <taxon>Spiralia</taxon>
        <taxon>Lophotrochozoa</taxon>
        <taxon>Mollusca</taxon>
        <taxon>Gastropoda</taxon>
        <taxon>Patellogastropoda</taxon>
        <taxon>Patelloidea</taxon>
        <taxon>Patellidae</taxon>
        <taxon>Patella</taxon>
    </lineage>
</organism>
<keyword evidence="2 6" id="KW-0812">Transmembrane</keyword>
<proteinExistence type="inferred from homology"/>
<dbReference type="InterPro" id="IPR051415">
    <property type="entry name" value="LAAT-1"/>
</dbReference>
<sequence>MFYLSYFSPSSNVTNSNCSNGVQWIWTVMGDCVVTDNQIASTYFGLGSIVVWMLCGIPQMIQNCKNLGGMAGISFLLMFQWLLGDVTNLIGSILTNQLKVQIYVAVWYVTADLVLLSQYIAYRYQKRRLLLDVKNKNIQVVLCLGGLFLMGSLKSLQQLSPLDNSFSIHHPSGRNLLMTSQVGHIHMFKNNVELTGYIIGAVSAVFYIGSRLSQIYTNYSRSSTEGLAKIMFWLAVLGNLLYGLAIVVRDIDGVFILQHLPWIIGSLGVIFLDVTLLCQFYYYERRNFNSLSRQPLLPEENSSSPICISSD</sequence>
<name>A0AAN8JFR9_PATCE</name>
<evidence type="ECO:0000313" key="8">
    <source>
        <dbReference type="Proteomes" id="UP001347796"/>
    </source>
</evidence>
<comment type="caution">
    <text evidence="7">The sequence shown here is derived from an EMBL/GenBank/DDBJ whole genome shotgun (WGS) entry which is preliminary data.</text>
</comment>
<dbReference type="PANTHER" id="PTHR16201">
    <property type="entry name" value="SEVEN TRANSMEMBRANE PROTEIN 1-RELATED"/>
    <property type="match status" value="1"/>
</dbReference>
<keyword evidence="4 6" id="KW-0472">Membrane</keyword>
<keyword evidence="3 6" id="KW-1133">Transmembrane helix</keyword>
<feature type="transmembrane region" description="Helical" evidence="6">
    <location>
        <begin position="100"/>
        <end position="117"/>
    </location>
</feature>
<feature type="transmembrane region" description="Helical" evidence="6">
    <location>
        <begin position="194"/>
        <end position="210"/>
    </location>
</feature>
<evidence type="ECO:0000256" key="1">
    <source>
        <dbReference type="ARBA" id="ARBA00004141"/>
    </source>
</evidence>
<dbReference type="FunFam" id="1.20.1280.290:FF:000009">
    <property type="entry name" value="PQ loop repeat family protein"/>
    <property type="match status" value="1"/>
</dbReference>
<dbReference type="Gene3D" id="1.20.1280.290">
    <property type="match status" value="2"/>
</dbReference>
<reference evidence="7 8" key="1">
    <citation type="submission" date="2024-01" db="EMBL/GenBank/DDBJ databases">
        <title>The genome of the rayed Mediterranean limpet Patella caerulea (Linnaeus, 1758).</title>
        <authorList>
            <person name="Anh-Thu Weber A."/>
            <person name="Halstead-Nussloch G."/>
        </authorList>
    </citation>
    <scope>NUCLEOTIDE SEQUENCE [LARGE SCALE GENOMIC DNA]</scope>
    <source>
        <strain evidence="7">AATW-2023a</strain>
        <tissue evidence="7">Whole specimen</tissue>
    </source>
</reference>
<evidence type="ECO:0000256" key="6">
    <source>
        <dbReference type="SAM" id="Phobius"/>
    </source>
</evidence>
<feature type="transmembrane region" description="Helical" evidence="6">
    <location>
        <begin position="260"/>
        <end position="283"/>
    </location>
</feature>
<evidence type="ECO:0000256" key="3">
    <source>
        <dbReference type="ARBA" id="ARBA00022989"/>
    </source>
</evidence>
<feature type="transmembrane region" description="Helical" evidence="6">
    <location>
        <begin position="43"/>
        <end position="61"/>
    </location>
</feature>
<evidence type="ECO:0000313" key="7">
    <source>
        <dbReference type="EMBL" id="KAK6174831.1"/>
    </source>
</evidence>
<evidence type="ECO:0000256" key="4">
    <source>
        <dbReference type="ARBA" id="ARBA00023136"/>
    </source>
</evidence>
<feature type="transmembrane region" description="Helical" evidence="6">
    <location>
        <begin position="73"/>
        <end position="94"/>
    </location>
</feature>
<dbReference type="Proteomes" id="UP001347796">
    <property type="component" value="Unassembled WGS sequence"/>
</dbReference>
<protein>
    <submittedName>
        <fullName evidence="7">Uncharacterized protein</fullName>
    </submittedName>
</protein>
<feature type="transmembrane region" description="Helical" evidence="6">
    <location>
        <begin position="138"/>
        <end position="156"/>
    </location>
</feature>
<evidence type="ECO:0000256" key="5">
    <source>
        <dbReference type="ARBA" id="ARBA00038039"/>
    </source>
</evidence>
<gene>
    <name evidence="7" type="ORF">SNE40_013401</name>
</gene>
<comment type="subcellular location">
    <subcellularLocation>
        <location evidence="1">Membrane</location>
        <topology evidence="1">Multi-pass membrane protein</topology>
    </subcellularLocation>
</comment>
<feature type="transmembrane region" description="Helical" evidence="6">
    <location>
        <begin position="230"/>
        <end position="248"/>
    </location>
</feature>
<keyword evidence="8" id="KW-1185">Reference proteome</keyword>
<comment type="similarity">
    <text evidence="5">Belongs to the laat-1 family.</text>
</comment>
<dbReference type="EMBL" id="JAZGQO010000010">
    <property type="protein sequence ID" value="KAK6174831.1"/>
    <property type="molecule type" value="Genomic_DNA"/>
</dbReference>
<dbReference type="AlphaFoldDB" id="A0AAN8JFR9"/>
<dbReference type="SMART" id="SM00679">
    <property type="entry name" value="CTNS"/>
    <property type="match status" value="2"/>
</dbReference>
<dbReference type="PANTHER" id="PTHR16201:SF34">
    <property type="entry name" value="LYSOSOMAL AMINO ACID TRANSPORTER 1"/>
    <property type="match status" value="1"/>
</dbReference>
<dbReference type="GO" id="GO:0015174">
    <property type="term" value="F:basic amino acid transmembrane transporter activity"/>
    <property type="evidence" value="ECO:0007669"/>
    <property type="project" value="UniProtKB-ARBA"/>
</dbReference>
<evidence type="ECO:0000256" key="2">
    <source>
        <dbReference type="ARBA" id="ARBA00022692"/>
    </source>
</evidence>